<name>A0A1J1HWW3_9DIPT</name>
<keyword evidence="2" id="KW-1133">Transmembrane helix</keyword>
<keyword evidence="5" id="KW-1185">Reference proteome</keyword>
<proteinExistence type="predicted"/>
<dbReference type="PROSITE" id="PS50800">
    <property type="entry name" value="SAP"/>
    <property type="match status" value="1"/>
</dbReference>
<dbReference type="Proteomes" id="UP000183832">
    <property type="component" value="Unassembled WGS sequence"/>
</dbReference>
<feature type="domain" description="SAP" evidence="3">
    <location>
        <begin position="76"/>
        <end position="110"/>
    </location>
</feature>
<dbReference type="AlphaFoldDB" id="A0A1J1HWW3"/>
<dbReference type="InterPro" id="IPR036361">
    <property type="entry name" value="SAP_dom_sf"/>
</dbReference>
<protein>
    <submittedName>
        <fullName evidence="4">CLUMA_CG006066, isoform B</fullName>
    </submittedName>
</protein>
<keyword evidence="2" id="KW-0812">Transmembrane</keyword>
<dbReference type="EMBL" id="CVRI01000030">
    <property type="protein sequence ID" value="CRK92509.1"/>
    <property type="molecule type" value="Genomic_DNA"/>
</dbReference>
<dbReference type="InterPro" id="IPR003034">
    <property type="entry name" value="SAP_dom"/>
</dbReference>
<gene>
    <name evidence="4" type="ORF">CLUMA_CG006066</name>
</gene>
<evidence type="ECO:0000256" key="2">
    <source>
        <dbReference type="SAM" id="Phobius"/>
    </source>
</evidence>
<evidence type="ECO:0000259" key="3">
    <source>
        <dbReference type="PROSITE" id="PS50800"/>
    </source>
</evidence>
<accession>A0A1J1HWW3</accession>
<dbReference type="Gene3D" id="1.10.720.30">
    <property type="entry name" value="SAP domain"/>
    <property type="match status" value="1"/>
</dbReference>
<evidence type="ECO:0000256" key="1">
    <source>
        <dbReference type="SAM" id="MobiDB-lite"/>
    </source>
</evidence>
<evidence type="ECO:0000313" key="4">
    <source>
        <dbReference type="EMBL" id="CRK92509.1"/>
    </source>
</evidence>
<dbReference type="STRING" id="568069.A0A1J1HWW3"/>
<sequence length="524" mass="59571">MPKKRSSQSGSNSTTAKLISRINKFGQNVINNRNFKKANEQNTRTSTHFTYDDDEDDEVFVLTAKQKQQLQRNEFLESLTKEQLKIEAKRRGQKTAGTKTELLQRLGYKMSLRHSSSLNNIRQSSGQMKISKSTPNGSLSSGGNNVEKERLRKEREGIKLWTHPILTIKYCVLESTTLFQIYKRSLLNHKKTIALVTLILIAFFTLWYIPGKHQIYVEWIRKNAFFVVYWVGLGVISSIGLGTGLHTFLLYLGPHIASVTLAAYECGSLDFPEPPYPNDIVCPDEPTNGFVPSLWSIMSKVRLESFLWGAGTALGELPPYFMARAARLSGYDPEDAEDLQEFEELQKKRELGEKLNLFEKLKLGMERIVERVGFFGILACASIPNPLFDLAGITCGHFLVPFWTFFGATLIGKAVIKMHLQKIVVIVAFSEHLIDKGVDLIAFIPVVGQKMQEPFKAFLTNQKEKLHRGKTLKHKGNVLQKVFEVFVIGMILYFILSIINSLAQSWHKRIHKKTSKKQRKIAKD</sequence>
<feature type="compositionally biased region" description="Polar residues" evidence="1">
    <location>
        <begin position="123"/>
        <end position="144"/>
    </location>
</feature>
<feature type="region of interest" description="Disordered" evidence="1">
    <location>
        <begin position="123"/>
        <end position="148"/>
    </location>
</feature>
<evidence type="ECO:0000313" key="5">
    <source>
        <dbReference type="Proteomes" id="UP000183832"/>
    </source>
</evidence>
<keyword evidence="2" id="KW-0472">Membrane</keyword>
<organism evidence="4 5">
    <name type="scientific">Clunio marinus</name>
    <dbReference type="NCBI Taxonomy" id="568069"/>
    <lineage>
        <taxon>Eukaryota</taxon>
        <taxon>Metazoa</taxon>
        <taxon>Ecdysozoa</taxon>
        <taxon>Arthropoda</taxon>
        <taxon>Hexapoda</taxon>
        <taxon>Insecta</taxon>
        <taxon>Pterygota</taxon>
        <taxon>Neoptera</taxon>
        <taxon>Endopterygota</taxon>
        <taxon>Diptera</taxon>
        <taxon>Nematocera</taxon>
        <taxon>Chironomoidea</taxon>
        <taxon>Chironomidae</taxon>
        <taxon>Clunio</taxon>
    </lineage>
</organism>
<dbReference type="Pfam" id="PF02037">
    <property type="entry name" value="SAP"/>
    <property type="match status" value="1"/>
</dbReference>
<feature type="transmembrane region" description="Helical" evidence="2">
    <location>
        <begin position="192"/>
        <end position="209"/>
    </location>
</feature>
<reference evidence="4 5" key="1">
    <citation type="submission" date="2015-04" db="EMBL/GenBank/DDBJ databases">
        <authorList>
            <person name="Syromyatnikov M.Y."/>
            <person name="Popov V.N."/>
        </authorList>
    </citation>
    <scope>NUCLEOTIDE SEQUENCE [LARGE SCALE GENOMIC DNA]</scope>
</reference>
<feature type="transmembrane region" description="Helical" evidence="2">
    <location>
        <begin position="229"/>
        <end position="252"/>
    </location>
</feature>
<dbReference type="OrthoDB" id="2016540at2759"/>
<feature type="transmembrane region" description="Helical" evidence="2">
    <location>
        <begin position="482"/>
        <end position="503"/>
    </location>
</feature>